<dbReference type="Gene3D" id="3.50.50.60">
    <property type="entry name" value="FAD/NAD(P)-binding domain"/>
    <property type="match status" value="2"/>
</dbReference>
<dbReference type="OMA" id="KRHCALP"/>
<protein>
    <recommendedName>
        <fullName evidence="6">Flavin-containing monooxygenase</fullName>
        <ecNumber evidence="6">1.-.-.-</ecNumber>
    </recommendedName>
</protein>
<accession>A0A0E0JGK7</accession>
<dbReference type="EC" id="1.-.-.-" evidence="6"/>
<keyword evidence="6" id="KW-0503">Monooxygenase</keyword>
<dbReference type="SUPFAM" id="SSF51905">
    <property type="entry name" value="FAD/NAD(P)-binding domain"/>
    <property type="match status" value="1"/>
</dbReference>
<evidence type="ECO:0000256" key="3">
    <source>
        <dbReference type="ARBA" id="ARBA00022827"/>
    </source>
</evidence>
<dbReference type="GO" id="GO:0050661">
    <property type="term" value="F:NADP binding"/>
    <property type="evidence" value="ECO:0007669"/>
    <property type="project" value="InterPro"/>
</dbReference>
<dbReference type="Proteomes" id="UP000026962">
    <property type="component" value="Chromosome 1"/>
</dbReference>
<comment type="similarity">
    <text evidence="1 6">Belongs to the FMO family.</text>
</comment>
<dbReference type="InterPro" id="IPR050982">
    <property type="entry name" value="Auxin_biosynth/cation_transpt"/>
</dbReference>
<dbReference type="InterPro" id="IPR036188">
    <property type="entry name" value="FAD/NAD-bd_sf"/>
</dbReference>
<evidence type="ECO:0000313" key="7">
    <source>
        <dbReference type="EnsemblPlants" id="OPUNC01G09830.1"/>
    </source>
</evidence>
<evidence type="ECO:0000256" key="6">
    <source>
        <dbReference type="RuleBase" id="RU361177"/>
    </source>
</evidence>
<evidence type="ECO:0000256" key="1">
    <source>
        <dbReference type="ARBA" id="ARBA00009183"/>
    </source>
</evidence>
<dbReference type="GO" id="GO:0004499">
    <property type="term" value="F:N,N-dimethylaniline monooxygenase activity"/>
    <property type="evidence" value="ECO:0007669"/>
    <property type="project" value="InterPro"/>
</dbReference>
<comment type="cofactor">
    <cofactor evidence="6">
        <name>FAD</name>
        <dbReference type="ChEBI" id="CHEBI:57692"/>
    </cofactor>
</comment>
<evidence type="ECO:0000313" key="8">
    <source>
        <dbReference type="Proteomes" id="UP000026962"/>
    </source>
</evidence>
<dbReference type="EnsemblPlants" id="OPUNC01G09830.1">
    <property type="protein sequence ID" value="OPUNC01G09830.1"/>
    <property type="gene ID" value="OPUNC01G09830"/>
</dbReference>
<dbReference type="InterPro" id="IPR020946">
    <property type="entry name" value="Flavin_mOase-like"/>
</dbReference>
<dbReference type="Pfam" id="PF00743">
    <property type="entry name" value="FMO-like"/>
    <property type="match status" value="1"/>
</dbReference>
<keyword evidence="3 6" id="KW-0274">FAD</keyword>
<keyword evidence="4 6" id="KW-0560">Oxidoreductase</keyword>
<comment type="catalytic activity">
    <reaction evidence="5">
        <text>indole-3-pyruvate + NADPH + O2 + H(+) = (indol-3-yl)acetate + CO2 + NADP(+) + H2O</text>
        <dbReference type="Rhea" id="RHEA:34331"/>
        <dbReference type="ChEBI" id="CHEBI:15377"/>
        <dbReference type="ChEBI" id="CHEBI:15378"/>
        <dbReference type="ChEBI" id="CHEBI:15379"/>
        <dbReference type="ChEBI" id="CHEBI:16526"/>
        <dbReference type="ChEBI" id="CHEBI:17640"/>
        <dbReference type="ChEBI" id="CHEBI:30854"/>
        <dbReference type="ChEBI" id="CHEBI:57783"/>
        <dbReference type="ChEBI" id="CHEBI:58349"/>
        <dbReference type="EC" id="1.14.13.168"/>
    </reaction>
</comment>
<dbReference type="GO" id="GO:0050660">
    <property type="term" value="F:flavin adenine dinucleotide binding"/>
    <property type="evidence" value="ECO:0007669"/>
    <property type="project" value="InterPro"/>
</dbReference>
<dbReference type="PANTHER" id="PTHR43539:SF42">
    <property type="entry name" value="OS01G0273800 PROTEIN"/>
    <property type="match status" value="1"/>
</dbReference>
<reference evidence="7" key="2">
    <citation type="submission" date="2018-05" db="EMBL/GenBank/DDBJ databases">
        <title>OpunRS2 (Oryza punctata Reference Sequence Version 2).</title>
        <authorList>
            <person name="Zhang J."/>
            <person name="Kudrna D."/>
            <person name="Lee S."/>
            <person name="Talag J."/>
            <person name="Welchert J."/>
            <person name="Wing R.A."/>
        </authorList>
    </citation>
    <scope>NUCLEOTIDE SEQUENCE [LARGE SCALE GENOMIC DNA]</scope>
</reference>
<dbReference type="PANTHER" id="PTHR43539">
    <property type="entry name" value="FLAVIN-BINDING MONOOXYGENASE-LIKE PROTEIN (AFU_ORTHOLOGUE AFUA_4G09220)"/>
    <property type="match status" value="1"/>
</dbReference>
<evidence type="ECO:0000256" key="2">
    <source>
        <dbReference type="ARBA" id="ARBA00022630"/>
    </source>
</evidence>
<dbReference type="HOGENOM" id="CLU_006909_2_1_1"/>
<organism evidence="7">
    <name type="scientific">Oryza punctata</name>
    <name type="common">Red rice</name>
    <dbReference type="NCBI Taxonomy" id="4537"/>
    <lineage>
        <taxon>Eukaryota</taxon>
        <taxon>Viridiplantae</taxon>
        <taxon>Streptophyta</taxon>
        <taxon>Embryophyta</taxon>
        <taxon>Tracheophyta</taxon>
        <taxon>Spermatophyta</taxon>
        <taxon>Magnoliopsida</taxon>
        <taxon>Liliopsida</taxon>
        <taxon>Poales</taxon>
        <taxon>Poaceae</taxon>
        <taxon>BOP clade</taxon>
        <taxon>Oryzoideae</taxon>
        <taxon>Oryzeae</taxon>
        <taxon>Oryzinae</taxon>
        <taxon>Oryza</taxon>
    </lineage>
</organism>
<proteinExistence type="inferred from homology"/>
<dbReference type="STRING" id="4537.A0A0E0JGK7"/>
<evidence type="ECO:0000256" key="5">
    <source>
        <dbReference type="ARBA" id="ARBA00047707"/>
    </source>
</evidence>
<name>A0A0E0JGK7_ORYPU</name>
<dbReference type="AlphaFoldDB" id="A0A0E0JGK7"/>
<dbReference type="GO" id="GO:0103075">
    <property type="term" value="F:indole-3-pyruvate monooxygenase activity"/>
    <property type="evidence" value="ECO:0007669"/>
    <property type="project" value="UniProtKB-EC"/>
</dbReference>
<dbReference type="Pfam" id="PF13450">
    <property type="entry name" value="NAD_binding_8"/>
    <property type="match status" value="1"/>
</dbReference>
<reference evidence="7" key="1">
    <citation type="submission" date="2015-04" db="UniProtKB">
        <authorList>
            <consortium name="EnsemblPlants"/>
        </authorList>
    </citation>
    <scope>IDENTIFICATION</scope>
</reference>
<keyword evidence="8" id="KW-1185">Reference proteome</keyword>
<sequence length="318" mass="34485">MAEVVDVDEHEEEVIVVGAGVSGLATAACLSVRGVASCLVLERDCCVGSLWRRRAYDRLRLHLPKQYLVAAAGENDERVFPDVPGMETFPGKTMHAADYRNAEGLKRKSSVLVVGCGNSGMEIAYDLADSGAAATSIVVRGEVHLMTRWIMRLTMSPLLVRHLPLWAIDKVALLLCHLVFGDTSRYGLRRPAVGPFSMRLQRPDIFPVLDVGTFSKIRAGEIRVLPAITRIHGSDVEFADGTRHAGSRQASTLYIKSDDGLIGDDGMAARRPPNHWNGENGLYCAGMNRRGIYGAGVDAELIAGDISRQRGSDSKAVS</sequence>
<dbReference type="Gramene" id="OPUNC01G09830.1">
    <property type="protein sequence ID" value="OPUNC01G09830.1"/>
    <property type="gene ID" value="OPUNC01G09830"/>
</dbReference>
<evidence type="ECO:0000256" key="4">
    <source>
        <dbReference type="ARBA" id="ARBA00023002"/>
    </source>
</evidence>
<keyword evidence="2 6" id="KW-0285">Flavoprotein</keyword>
<dbReference type="eggNOG" id="KOG1399">
    <property type="taxonomic scope" value="Eukaryota"/>
</dbReference>